<keyword evidence="2" id="KW-1185">Reference proteome</keyword>
<comment type="caution">
    <text evidence="1">The sequence shown here is derived from an EMBL/GenBank/DDBJ whole genome shotgun (WGS) entry which is preliminary data.</text>
</comment>
<organism evidence="1 2">
    <name type="scientific">Cinchona calisaya</name>
    <dbReference type="NCBI Taxonomy" id="153742"/>
    <lineage>
        <taxon>Eukaryota</taxon>
        <taxon>Viridiplantae</taxon>
        <taxon>Streptophyta</taxon>
        <taxon>Embryophyta</taxon>
        <taxon>Tracheophyta</taxon>
        <taxon>Spermatophyta</taxon>
        <taxon>Magnoliopsida</taxon>
        <taxon>eudicotyledons</taxon>
        <taxon>Gunneridae</taxon>
        <taxon>Pentapetalae</taxon>
        <taxon>asterids</taxon>
        <taxon>lamiids</taxon>
        <taxon>Gentianales</taxon>
        <taxon>Rubiaceae</taxon>
        <taxon>Cinchonoideae</taxon>
        <taxon>Cinchoneae</taxon>
        <taxon>Cinchona</taxon>
    </lineage>
</organism>
<protein>
    <submittedName>
        <fullName evidence="1">Uncharacterized protein</fullName>
    </submittedName>
</protein>
<proteinExistence type="predicted"/>
<evidence type="ECO:0000313" key="1">
    <source>
        <dbReference type="EMBL" id="KAL3533495.1"/>
    </source>
</evidence>
<evidence type="ECO:0000313" key="2">
    <source>
        <dbReference type="Proteomes" id="UP001630127"/>
    </source>
</evidence>
<dbReference type="Proteomes" id="UP001630127">
    <property type="component" value="Unassembled WGS sequence"/>
</dbReference>
<name>A0ABD3AQQ6_9GENT</name>
<reference evidence="1 2" key="1">
    <citation type="submission" date="2024-11" db="EMBL/GenBank/DDBJ databases">
        <title>A near-complete genome assembly of Cinchona calisaya.</title>
        <authorList>
            <person name="Lian D.C."/>
            <person name="Zhao X.W."/>
            <person name="Wei L."/>
        </authorList>
    </citation>
    <scope>NUCLEOTIDE SEQUENCE [LARGE SCALE GENOMIC DNA]</scope>
    <source>
        <tissue evidence="1">Nenye</tissue>
    </source>
</reference>
<dbReference type="EMBL" id="JBJUIK010000003">
    <property type="protein sequence ID" value="KAL3533495.1"/>
    <property type="molecule type" value="Genomic_DNA"/>
</dbReference>
<accession>A0ABD3AQQ6</accession>
<gene>
    <name evidence="1" type="ORF">ACH5RR_007016</name>
</gene>
<sequence>MQFFIVIIQREQENKNQTSAVASETLDNGLTDRRVHLITAVKIHYGELNTGYGIAAMSSNSKMIKAWTYKERKEGIKEVEENEIVKMAMIRTIQEG</sequence>
<dbReference type="AlphaFoldDB" id="A0ABD3AQQ6"/>